<comment type="catalytic activity">
    <reaction evidence="7">
        <text>L-threonyl-[protein] + ATP = O-phospho-L-threonyl-[protein] + ADP + H(+)</text>
        <dbReference type="Rhea" id="RHEA:46608"/>
        <dbReference type="Rhea" id="RHEA-COMP:11060"/>
        <dbReference type="Rhea" id="RHEA-COMP:11605"/>
        <dbReference type="ChEBI" id="CHEBI:15378"/>
        <dbReference type="ChEBI" id="CHEBI:30013"/>
        <dbReference type="ChEBI" id="CHEBI:30616"/>
        <dbReference type="ChEBI" id="CHEBI:61977"/>
        <dbReference type="ChEBI" id="CHEBI:456216"/>
        <dbReference type="EC" id="2.7.11.1"/>
    </reaction>
</comment>
<dbReference type="Ensembl" id="ENSSVLT00005016083.1">
    <property type="protein sequence ID" value="ENSSVLP00005014512.1"/>
    <property type="gene ID" value="ENSSVLG00005011591.1"/>
</dbReference>
<dbReference type="PANTHER" id="PTHR24346:SF82">
    <property type="entry name" value="KP78A-RELATED"/>
    <property type="match status" value="1"/>
</dbReference>
<proteinExistence type="predicted"/>
<dbReference type="FunFam" id="1.10.510.10:FF:000571">
    <property type="entry name" value="Maternal embryonic leucine zipper kinase"/>
    <property type="match status" value="1"/>
</dbReference>
<dbReference type="AlphaFoldDB" id="A0A8D2CTA8"/>
<reference evidence="10" key="1">
    <citation type="submission" date="2025-08" db="UniProtKB">
        <authorList>
            <consortium name="Ensembl"/>
        </authorList>
    </citation>
    <scope>IDENTIFICATION</scope>
</reference>
<dbReference type="SUPFAM" id="SSF56112">
    <property type="entry name" value="Protein kinase-like (PK-like)"/>
    <property type="match status" value="1"/>
</dbReference>
<evidence type="ECO:0000256" key="4">
    <source>
        <dbReference type="ARBA" id="ARBA00022741"/>
    </source>
</evidence>
<evidence type="ECO:0000256" key="2">
    <source>
        <dbReference type="ARBA" id="ARBA00022527"/>
    </source>
</evidence>
<feature type="domain" description="Protein kinase" evidence="9">
    <location>
        <begin position="1"/>
        <end position="144"/>
    </location>
</feature>
<dbReference type="SMART" id="SM00220">
    <property type="entry name" value="S_TKc"/>
    <property type="match status" value="1"/>
</dbReference>
<dbReference type="PANTHER" id="PTHR24346">
    <property type="entry name" value="MAP/MICROTUBULE AFFINITY-REGULATING KINASE"/>
    <property type="match status" value="1"/>
</dbReference>
<dbReference type="GeneTree" id="ENSGT00940000165963"/>
<evidence type="ECO:0000256" key="6">
    <source>
        <dbReference type="ARBA" id="ARBA00022840"/>
    </source>
</evidence>
<evidence type="ECO:0000259" key="9">
    <source>
        <dbReference type="PROSITE" id="PS50011"/>
    </source>
</evidence>
<dbReference type="Gene3D" id="1.10.510.10">
    <property type="entry name" value="Transferase(Phosphotransferase) domain 1"/>
    <property type="match status" value="1"/>
</dbReference>
<organism evidence="10 11">
    <name type="scientific">Sciurus vulgaris</name>
    <name type="common">Eurasian red squirrel</name>
    <dbReference type="NCBI Taxonomy" id="55149"/>
    <lineage>
        <taxon>Eukaryota</taxon>
        <taxon>Metazoa</taxon>
        <taxon>Chordata</taxon>
        <taxon>Craniata</taxon>
        <taxon>Vertebrata</taxon>
        <taxon>Euteleostomi</taxon>
        <taxon>Mammalia</taxon>
        <taxon>Eutheria</taxon>
        <taxon>Euarchontoglires</taxon>
        <taxon>Glires</taxon>
        <taxon>Rodentia</taxon>
        <taxon>Sciuromorpha</taxon>
        <taxon>Sciuridae</taxon>
        <taxon>Sciurinae</taxon>
        <taxon>Sciurini</taxon>
        <taxon>Sciurus</taxon>
    </lineage>
</organism>
<name>A0A8D2CTA8_SCIVU</name>
<comment type="catalytic activity">
    <reaction evidence="8">
        <text>L-seryl-[protein] + ATP = O-phospho-L-seryl-[protein] + ADP + H(+)</text>
        <dbReference type="Rhea" id="RHEA:17989"/>
        <dbReference type="Rhea" id="RHEA-COMP:9863"/>
        <dbReference type="Rhea" id="RHEA-COMP:11604"/>
        <dbReference type="ChEBI" id="CHEBI:15378"/>
        <dbReference type="ChEBI" id="CHEBI:29999"/>
        <dbReference type="ChEBI" id="CHEBI:30616"/>
        <dbReference type="ChEBI" id="CHEBI:83421"/>
        <dbReference type="ChEBI" id="CHEBI:456216"/>
        <dbReference type="EC" id="2.7.11.1"/>
    </reaction>
</comment>
<dbReference type="OrthoDB" id="9632060at2759"/>
<keyword evidence="6" id="KW-0067">ATP-binding</keyword>
<keyword evidence="5" id="KW-0418">Kinase</keyword>
<dbReference type="PROSITE" id="PS00108">
    <property type="entry name" value="PROTEIN_KINASE_ST"/>
    <property type="match status" value="1"/>
</dbReference>
<evidence type="ECO:0000256" key="5">
    <source>
        <dbReference type="ARBA" id="ARBA00022777"/>
    </source>
</evidence>
<dbReference type="GO" id="GO:0004674">
    <property type="term" value="F:protein serine/threonine kinase activity"/>
    <property type="evidence" value="ECO:0007669"/>
    <property type="project" value="UniProtKB-KW"/>
</dbReference>
<keyword evidence="2" id="KW-0723">Serine/threonine-protein kinase</keyword>
<dbReference type="InterPro" id="IPR011009">
    <property type="entry name" value="Kinase-like_dom_sf"/>
</dbReference>
<evidence type="ECO:0000256" key="1">
    <source>
        <dbReference type="ARBA" id="ARBA00012513"/>
    </source>
</evidence>
<dbReference type="GO" id="GO:0005737">
    <property type="term" value="C:cytoplasm"/>
    <property type="evidence" value="ECO:0007669"/>
    <property type="project" value="TreeGrafter"/>
</dbReference>
<evidence type="ECO:0000256" key="7">
    <source>
        <dbReference type="ARBA" id="ARBA00047899"/>
    </source>
</evidence>
<protein>
    <recommendedName>
        <fullName evidence="1">non-specific serine/threonine protein kinase</fullName>
        <ecNumber evidence="1">2.7.11.1</ecNumber>
    </recommendedName>
</protein>
<keyword evidence="4" id="KW-0547">Nucleotide-binding</keyword>
<evidence type="ECO:0000256" key="3">
    <source>
        <dbReference type="ARBA" id="ARBA00022679"/>
    </source>
</evidence>
<evidence type="ECO:0000256" key="8">
    <source>
        <dbReference type="ARBA" id="ARBA00048679"/>
    </source>
</evidence>
<dbReference type="PROSITE" id="PS50011">
    <property type="entry name" value="PROTEIN_KINASE_DOM"/>
    <property type="match status" value="1"/>
</dbReference>
<dbReference type="InterPro" id="IPR000719">
    <property type="entry name" value="Prot_kinase_dom"/>
</dbReference>
<dbReference type="Pfam" id="PF00069">
    <property type="entry name" value="Pkinase"/>
    <property type="match status" value="1"/>
</dbReference>
<dbReference type="InterPro" id="IPR008271">
    <property type="entry name" value="Ser/Thr_kinase_AS"/>
</dbReference>
<dbReference type="Proteomes" id="UP000694564">
    <property type="component" value="Chromosome 19"/>
</dbReference>
<keyword evidence="11" id="KW-1185">Reference proteome</keyword>
<accession>A0A8D2CTA8</accession>
<keyword evidence="3" id="KW-0808">Transferase</keyword>
<evidence type="ECO:0000313" key="11">
    <source>
        <dbReference type="Proteomes" id="UP000694564"/>
    </source>
</evidence>
<dbReference type="GO" id="GO:0005524">
    <property type="term" value="F:ATP binding"/>
    <property type="evidence" value="ECO:0007669"/>
    <property type="project" value="UniProtKB-KW"/>
</dbReference>
<sequence>MEHPHVVQLFEVIETFGAVYIVMEYAGGGPLGHHIPEAVGLQEEEARRMFRQIVSAVCHCHTKGIVHRDLKLGNVLVGAGGNVKLCDFNLSHRFTAGQKFHRLCGTPSYWAPELYQCQEYDGPAVDVWSLGVLLYHMVTGRLCH</sequence>
<dbReference type="GO" id="GO:0035556">
    <property type="term" value="P:intracellular signal transduction"/>
    <property type="evidence" value="ECO:0007669"/>
    <property type="project" value="TreeGrafter"/>
</dbReference>
<reference evidence="10" key="2">
    <citation type="submission" date="2025-09" db="UniProtKB">
        <authorList>
            <consortium name="Ensembl"/>
        </authorList>
    </citation>
    <scope>IDENTIFICATION</scope>
</reference>
<dbReference type="EC" id="2.7.11.1" evidence="1"/>
<evidence type="ECO:0000313" key="10">
    <source>
        <dbReference type="Ensembl" id="ENSSVLP00005014512.1"/>
    </source>
</evidence>